<dbReference type="STRING" id="1036808.A0A0C3D8Q7"/>
<dbReference type="InParanoid" id="A0A0C3D8Q7"/>
<dbReference type="PANTHER" id="PTHR35871:SF1">
    <property type="entry name" value="CXC1-LIKE CYSTEINE CLUSTER ASSOCIATED WITH KDZ TRANSPOSASES DOMAIN-CONTAINING PROTEIN"/>
    <property type="match status" value="1"/>
</dbReference>
<organism evidence="1 2">
    <name type="scientific">Scleroderma citrinum Foug A</name>
    <dbReference type="NCBI Taxonomy" id="1036808"/>
    <lineage>
        <taxon>Eukaryota</taxon>
        <taxon>Fungi</taxon>
        <taxon>Dikarya</taxon>
        <taxon>Basidiomycota</taxon>
        <taxon>Agaricomycotina</taxon>
        <taxon>Agaricomycetes</taxon>
        <taxon>Agaricomycetidae</taxon>
        <taxon>Boletales</taxon>
        <taxon>Sclerodermatineae</taxon>
        <taxon>Sclerodermataceae</taxon>
        <taxon>Scleroderma</taxon>
    </lineage>
</organism>
<proteinExistence type="predicted"/>
<gene>
    <name evidence="1" type="ORF">SCLCIDRAFT_141053</name>
</gene>
<dbReference type="HOGENOM" id="CLU_005726_2_4_1"/>
<feature type="non-terminal residue" evidence="1">
    <location>
        <position position="1"/>
    </location>
</feature>
<keyword evidence="2" id="KW-1185">Reference proteome</keyword>
<dbReference type="Proteomes" id="UP000053989">
    <property type="component" value="Unassembled WGS sequence"/>
</dbReference>
<sequence length="421" mass="48118">SKKTQFVSGPHGLQAKRARTIQTHLALVVRNGRRFIDASQRAAEANGFAKYGARQLHTWTRMWLASRDLPTSQHSHHTKVYSLLNDPSIATECRAYLRSHKWSMNPETLAKFTAGKLVGSVAKKYLEELVNEEMPMGLKKYLELELFPHIHMKVSCGISLSTARRWLHAEGFRYISHKKGLYFDGHDSNNDHGKSWVLKDEFRLKKKGVGRGLHQSSVICSTVGHLVDAGVTMEYGKNYEGHWTGEHFVNQLRNKIIPEFERAHGPGYQALFLIDNSQGHSAYAEDALVVSRMNVKPGGKQAHMWNGWYISNGEKFTQSMVYPHDHADHPNAPKGIKAKYLRDHCDYTFDTLKANLPIALTSVPIRSIRLWEHRMFRWMEAYRSGLDTRNAQLQVKQFSSRHYKSHRKVPEGLASTFDSVV</sequence>
<name>A0A0C3D8Q7_9AGAM</name>
<evidence type="ECO:0000313" key="1">
    <source>
        <dbReference type="EMBL" id="KIM52511.1"/>
    </source>
</evidence>
<protein>
    <submittedName>
        <fullName evidence="1">Uncharacterized protein</fullName>
    </submittedName>
</protein>
<dbReference type="EMBL" id="KN822209">
    <property type="protein sequence ID" value="KIM52511.1"/>
    <property type="molecule type" value="Genomic_DNA"/>
</dbReference>
<reference evidence="1 2" key="1">
    <citation type="submission" date="2014-04" db="EMBL/GenBank/DDBJ databases">
        <authorList>
            <consortium name="DOE Joint Genome Institute"/>
            <person name="Kuo A."/>
            <person name="Kohler A."/>
            <person name="Nagy L.G."/>
            <person name="Floudas D."/>
            <person name="Copeland A."/>
            <person name="Barry K.W."/>
            <person name="Cichocki N."/>
            <person name="Veneault-Fourrey C."/>
            <person name="LaButti K."/>
            <person name="Lindquist E.A."/>
            <person name="Lipzen A."/>
            <person name="Lundell T."/>
            <person name="Morin E."/>
            <person name="Murat C."/>
            <person name="Sun H."/>
            <person name="Tunlid A."/>
            <person name="Henrissat B."/>
            <person name="Grigoriev I.V."/>
            <person name="Hibbett D.S."/>
            <person name="Martin F."/>
            <person name="Nordberg H.P."/>
            <person name="Cantor M.N."/>
            <person name="Hua S.X."/>
        </authorList>
    </citation>
    <scope>NUCLEOTIDE SEQUENCE [LARGE SCALE GENOMIC DNA]</scope>
    <source>
        <strain evidence="1 2">Foug A</strain>
    </source>
</reference>
<dbReference type="PANTHER" id="PTHR35871">
    <property type="entry name" value="EXPRESSED PROTEIN"/>
    <property type="match status" value="1"/>
</dbReference>
<dbReference type="AlphaFoldDB" id="A0A0C3D8Q7"/>
<accession>A0A0C3D8Q7</accession>
<reference evidence="2" key="2">
    <citation type="submission" date="2015-01" db="EMBL/GenBank/DDBJ databases">
        <title>Evolutionary Origins and Diversification of the Mycorrhizal Mutualists.</title>
        <authorList>
            <consortium name="DOE Joint Genome Institute"/>
            <consortium name="Mycorrhizal Genomics Consortium"/>
            <person name="Kohler A."/>
            <person name="Kuo A."/>
            <person name="Nagy L.G."/>
            <person name="Floudas D."/>
            <person name="Copeland A."/>
            <person name="Barry K.W."/>
            <person name="Cichocki N."/>
            <person name="Veneault-Fourrey C."/>
            <person name="LaButti K."/>
            <person name="Lindquist E.A."/>
            <person name="Lipzen A."/>
            <person name="Lundell T."/>
            <person name="Morin E."/>
            <person name="Murat C."/>
            <person name="Riley R."/>
            <person name="Ohm R."/>
            <person name="Sun H."/>
            <person name="Tunlid A."/>
            <person name="Henrissat B."/>
            <person name="Grigoriev I.V."/>
            <person name="Hibbett D.S."/>
            <person name="Martin F."/>
        </authorList>
    </citation>
    <scope>NUCLEOTIDE SEQUENCE [LARGE SCALE GENOMIC DNA]</scope>
    <source>
        <strain evidence="2">Foug A</strain>
    </source>
</reference>
<dbReference type="OrthoDB" id="3218065at2759"/>
<evidence type="ECO:0000313" key="2">
    <source>
        <dbReference type="Proteomes" id="UP000053989"/>
    </source>
</evidence>